<keyword evidence="9 12" id="KW-0804">Transcription</keyword>
<dbReference type="Gene3D" id="2.10.109.10">
    <property type="entry name" value="Umud Fragment, subunit A"/>
    <property type="match status" value="1"/>
</dbReference>
<dbReference type="InterPro" id="IPR039418">
    <property type="entry name" value="LexA-like"/>
</dbReference>
<comment type="subunit">
    <text evidence="12">Homodimer.</text>
</comment>
<dbReference type="InterPro" id="IPR036286">
    <property type="entry name" value="LexA/Signal_pep-like_sf"/>
</dbReference>
<evidence type="ECO:0000256" key="13">
    <source>
        <dbReference type="RuleBase" id="RU003991"/>
    </source>
</evidence>
<comment type="similarity">
    <text evidence="1 12 13">Belongs to the peptidase S24 family.</text>
</comment>
<feature type="site" description="Cleavage; by autolysis" evidence="12">
    <location>
        <begin position="91"/>
        <end position="92"/>
    </location>
</feature>
<evidence type="ECO:0000256" key="4">
    <source>
        <dbReference type="ARBA" id="ARBA00022763"/>
    </source>
</evidence>
<dbReference type="GO" id="GO:0006508">
    <property type="term" value="P:proteolysis"/>
    <property type="evidence" value="ECO:0007669"/>
    <property type="project" value="InterPro"/>
</dbReference>
<dbReference type="InterPro" id="IPR036388">
    <property type="entry name" value="WH-like_DNA-bd_sf"/>
</dbReference>
<dbReference type="GO" id="GO:0045892">
    <property type="term" value="P:negative regulation of DNA-templated transcription"/>
    <property type="evidence" value="ECO:0007669"/>
    <property type="project" value="UniProtKB-UniRule"/>
</dbReference>
<dbReference type="InterPro" id="IPR006200">
    <property type="entry name" value="LexA"/>
</dbReference>
<dbReference type="Gene3D" id="1.10.10.10">
    <property type="entry name" value="Winged helix-like DNA-binding domain superfamily/Winged helix DNA-binding domain"/>
    <property type="match status" value="1"/>
</dbReference>
<dbReference type="SUPFAM" id="SSF51306">
    <property type="entry name" value="LexA/Signal peptidase"/>
    <property type="match status" value="1"/>
</dbReference>
<comment type="catalytic activity">
    <reaction evidence="12">
        <text>Hydrolysis of Ala-|-Gly bond in repressor LexA.</text>
        <dbReference type="EC" id="3.4.21.88"/>
    </reaction>
</comment>
<gene>
    <name evidence="12" type="primary">lexA</name>
    <name evidence="16" type="ORF">SAMN02745220_02404</name>
</gene>
<proteinExistence type="inferred from homology"/>
<protein>
    <recommendedName>
        <fullName evidence="12">LexA repressor</fullName>
        <ecNumber evidence="12">3.4.21.88</ecNumber>
    </recommendedName>
</protein>
<sequence length="216" mass="24091">MELTERQQRFYDYLAEKIREDGRAPSLREAASAMAISHNAVAQLISQLEKKGVLAREGHYSRSIRLLPENEEVQPVPGRARELPIIGQVTAGLPMYAQQEWDGSVLVDSVLFPGDNLFCLRIKGDSMQNAGILNGDLVICEPRQYAENGEIVAVLVHGEEATVKRFFLHPDHIEMRPENDNYPVMRYSFGDLLVQGKVVGVIRGDNGVFGGSSKKR</sequence>
<reference evidence="16 17" key="1">
    <citation type="submission" date="2016-12" db="EMBL/GenBank/DDBJ databases">
        <authorList>
            <person name="Song W.-J."/>
            <person name="Kurnit D.M."/>
        </authorList>
    </citation>
    <scope>NUCLEOTIDE SEQUENCE [LARGE SCALE GENOMIC DNA]</scope>
    <source>
        <strain evidence="16 17">DSM 18488</strain>
    </source>
</reference>
<evidence type="ECO:0000313" key="17">
    <source>
        <dbReference type="Proteomes" id="UP000184603"/>
    </source>
</evidence>
<evidence type="ECO:0000313" key="16">
    <source>
        <dbReference type="EMBL" id="SHO48621.1"/>
    </source>
</evidence>
<dbReference type="PANTHER" id="PTHR33516">
    <property type="entry name" value="LEXA REPRESSOR"/>
    <property type="match status" value="1"/>
</dbReference>
<evidence type="ECO:0000259" key="14">
    <source>
        <dbReference type="Pfam" id="PF00717"/>
    </source>
</evidence>
<dbReference type="AlphaFoldDB" id="A0A1M7Y7R3"/>
<comment type="function">
    <text evidence="12">Represses a number of genes involved in the response to DNA damage (SOS response), including recA and lexA. In the presence of single-stranded DNA, RecA interacts with LexA causing an autocatalytic cleavage which disrupts the DNA-binding part of LexA, leading to derepression of the SOS regulon and eventually DNA repair.</text>
</comment>
<dbReference type="GO" id="GO:0003677">
    <property type="term" value="F:DNA binding"/>
    <property type="evidence" value="ECO:0007669"/>
    <property type="project" value="UniProtKB-UniRule"/>
</dbReference>
<keyword evidence="4 12" id="KW-0227">DNA damage</keyword>
<organism evidence="16 17">
    <name type="scientific">Desulfopila aestuarii DSM 18488</name>
    <dbReference type="NCBI Taxonomy" id="1121416"/>
    <lineage>
        <taxon>Bacteria</taxon>
        <taxon>Pseudomonadati</taxon>
        <taxon>Thermodesulfobacteriota</taxon>
        <taxon>Desulfobulbia</taxon>
        <taxon>Desulfobulbales</taxon>
        <taxon>Desulfocapsaceae</taxon>
        <taxon>Desulfopila</taxon>
    </lineage>
</organism>
<dbReference type="RefSeq" id="WP_073613694.1">
    <property type="nucleotide sequence ID" value="NZ_FRFE01000010.1"/>
</dbReference>
<dbReference type="GO" id="GO:0006260">
    <property type="term" value="P:DNA replication"/>
    <property type="evidence" value="ECO:0007669"/>
    <property type="project" value="UniProtKB-UniRule"/>
</dbReference>
<evidence type="ECO:0000256" key="9">
    <source>
        <dbReference type="ARBA" id="ARBA00023163"/>
    </source>
</evidence>
<evidence type="ECO:0000256" key="5">
    <source>
        <dbReference type="ARBA" id="ARBA00022801"/>
    </source>
</evidence>
<dbReference type="GO" id="GO:0006281">
    <property type="term" value="P:DNA repair"/>
    <property type="evidence" value="ECO:0007669"/>
    <property type="project" value="UniProtKB-UniRule"/>
</dbReference>
<evidence type="ECO:0000256" key="7">
    <source>
        <dbReference type="ARBA" id="ARBA00023015"/>
    </source>
</evidence>
<evidence type="ECO:0000256" key="10">
    <source>
        <dbReference type="ARBA" id="ARBA00023204"/>
    </source>
</evidence>
<dbReference type="STRING" id="1121416.SAMN02745220_02404"/>
<keyword evidence="2 12" id="KW-0678">Repressor</keyword>
<dbReference type="PRINTS" id="PR00726">
    <property type="entry name" value="LEXASERPTASE"/>
</dbReference>
<dbReference type="EC" id="3.4.21.88" evidence="12"/>
<dbReference type="InterPro" id="IPR006197">
    <property type="entry name" value="Peptidase_S24_LexA"/>
</dbReference>
<feature type="domain" description="LexA repressor DNA-binding" evidence="15">
    <location>
        <begin position="2"/>
        <end position="62"/>
    </location>
</feature>
<dbReference type="GO" id="GO:0009432">
    <property type="term" value="P:SOS response"/>
    <property type="evidence" value="ECO:0007669"/>
    <property type="project" value="UniProtKB-UniRule"/>
</dbReference>
<evidence type="ECO:0000256" key="1">
    <source>
        <dbReference type="ARBA" id="ARBA00007484"/>
    </source>
</evidence>
<evidence type="ECO:0000256" key="11">
    <source>
        <dbReference type="ARBA" id="ARBA00023236"/>
    </source>
</evidence>
<evidence type="ECO:0000256" key="6">
    <source>
        <dbReference type="ARBA" id="ARBA00022813"/>
    </source>
</evidence>
<feature type="domain" description="Peptidase S24/S26A/S26B/S26C" evidence="14">
    <location>
        <begin position="84"/>
        <end position="199"/>
    </location>
</feature>
<dbReference type="OrthoDB" id="9802364at2"/>
<evidence type="ECO:0000256" key="8">
    <source>
        <dbReference type="ARBA" id="ARBA00023125"/>
    </source>
</evidence>
<evidence type="ECO:0000256" key="12">
    <source>
        <dbReference type="HAMAP-Rule" id="MF_00015"/>
    </source>
</evidence>
<evidence type="ECO:0000256" key="2">
    <source>
        <dbReference type="ARBA" id="ARBA00022491"/>
    </source>
</evidence>
<evidence type="ECO:0000256" key="3">
    <source>
        <dbReference type="ARBA" id="ARBA00022705"/>
    </source>
</evidence>
<dbReference type="CDD" id="cd06529">
    <property type="entry name" value="S24_LexA-like"/>
    <property type="match status" value="1"/>
</dbReference>
<feature type="active site" description="For autocatalytic cleavage activity" evidence="12">
    <location>
        <position position="126"/>
    </location>
</feature>
<dbReference type="InterPro" id="IPR015927">
    <property type="entry name" value="Peptidase_S24_S26A/B/C"/>
</dbReference>
<keyword evidence="5 12" id="KW-0378">Hydrolase</keyword>
<dbReference type="HAMAP" id="MF_00015">
    <property type="entry name" value="LexA"/>
    <property type="match status" value="1"/>
</dbReference>
<dbReference type="Proteomes" id="UP000184603">
    <property type="component" value="Unassembled WGS sequence"/>
</dbReference>
<dbReference type="GO" id="GO:0004252">
    <property type="term" value="F:serine-type endopeptidase activity"/>
    <property type="evidence" value="ECO:0007669"/>
    <property type="project" value="UniProtKB-UniRule"/>
</dbReference>
<name>A0A1M7Y7R3_9BACT</name>
<keyword evidence="17" id="KW-1185">Reference proteome</keyword>
<evidence type="ECO:0000259" key="15">
    <source>
        <dbReference type="Pfam" id="PF01726"/>
    </source>
</evidence>
<dbReference type="Pfam" id="PF00717">
    <property type="entry name" value="Peptidase_S24"/>
    <property type="match status" value="1"/>
</dbReference>
<dbReference type="PANTHER" id="PTHR33516:SF2">
    <property type="entry name" value="LEXA REPRESSOR-RELATED"/>
    <property type="match status" value="1"/>
</dbReference>
<accession>A0A1M7Y7R3</accession>
<dbReference type="SUPFAM" id="SSF46785">
    <property type="entry name" value="Winged helix' DNA-binding domain"/>
    <property type="match status" value="1"/>
</dbReference>
<keyword evidence="10 12" id="KW-0234">DNA repair</keyword>
<feature type="active site" description="For autocatalytic cleavage activity" evidence="12">
    <location>
        <position position="164"/>
    </location>
</feature>
<dbReference type="NCBIfam" id="TIGR00498">
    <property type="entry name" value="lexA"/>
    <property type="match status" value="1"/>
</dbReference>
<comment type="caution">
    <text evidence="12">Lacks conserved residue(s) required for the propagation of feature annotation.</text>
</comment>
<keyword evidence="7 12" id="KW-0805">Transcription regulation</keyword>
<keyword evidence="6 12" id="KW-0068">Autocatalytic cleavage</keyword>
<keyword evidence="11 12" id="KW-0742">SOS response</keyword>
<dbReference type="InterPro" id="IPR006199">
    <property type="entry name" value="LexA_DNA-bd_dom"/>
</dbReference>
<dbReference type="InterPro" id="IPR050077">
    <property type="entry name" value="LexA_repressor"/>
</dbReference>
<keyword evidence="8 12" id="KW-0238">DNA-binding</keyword>
<dbReference type="Pfam" id="PF01726">
    <property type="entry name" value="LexA_DNA_bind"/>
    <property type="match status" value="1"/>
</dbReference>
<dbReference type="EMBL" id="FRFE01000010">
    <property type="protein sequence ID" value="SHO48621.1"/>
    <property type="molecule type" value="Genomic_DNA"/>
</dbReference>
<keyword evidence="3 12" id="KW-0235">DNA replication</keyword>
<dbReference type="InterPro" id="IPR036390">
    <property type="entry name" value="WH_DNA-bd_sf"/>
</dbReference>